<keyword evidence="2" id="KW-0812">Transmembrane</keyword>
<evidence type="ECO:0000313" key="11">
    <source>
        <dbReference type="Proteomes" id="UP000054196"/>
    </source>
</evidence>
<keyword evidence="4" id="KW-0863">Zinc-finger</keyword>
<dbReference type="GO" id="GO:0016020">
    <property type="term" value="C:membrane"/>
    <property type="evidence" value="ECO:0007669"/>
    <property type="project" value="UniProtKB-SubCell"/>
</dbReference>
<dbReference type="RefSeq" id="XP_007387694.1">
    <property type="nucleotide sequence ID" value="XM_007387632.1"/>
</dbReference>
<dbReference type="SUPFAM" id="SSF57850">
    <property type="entry name" value="RING/U-box"/>
    <property type="match status" value="1"/>
</dbReference>
<dbReference type="Gene3D" id="3.30.40.10">
    <property type="entry name" value="Zinc/RING finger domain, C3HC4 (zinc finger)"/>
    <property type="match status" value="1"/>
</dbReference>
<dbReference type="InterPro" id="IPR011016">
    <property type="entry name" value="Znf_RING-CH"/>
</dbReference>
<dbReference type="KEGG" id="psq:PUNSTDRAFT_122540"/>
<feature type="compositionally biased region" description="Low complexity" evidence="8">
    <location>
        <begin position="294"/>
        <end position="331"/>
    </location>
</feature>
<name>R7S5Y8_PUNST</name>
<evidence type="ECO:0000256" key="3">
    <source>
        <dbReference type="ARBA" id="ARBA00022723"/>
    </source>
</evidence>
<keyword evidence="5" id="KW-0862">Zinc</keyword>
<dbReference type="EMBL" id="JH687551">
    <property type="protein sequence ID" value="EIN05291.1"/>
    <property type="molecule type" value="Genomic_DNA"/>
</dbReference>
<evidence type="ECO:0000256" key="8">
    <source>
        <dbReference type="SAM" id="MobiDB-lite"/>
    </source>
</evidence>
<dbReference type="Pfam" id="PF12906">
    <property type="entry name" value="RINGv"/>
    <property type="match status" value="1"/>
</dbReference>
<keyword evidence="6" id="KW-1133">Transmembrane helix</keyword>
<evidence type="ECO:0000256" key="2">
    <source>
        <dbReference type="ARBA" id="ARBA00022692"/>
    </source>
</evidence>
<dbReference type="PANTHER" id="PTHR46283">
    <property type="entry name" value="E3 UBIQUITIN-PROTEIN LIGASE MARCH5"/>
    <property type="match status" value="1"/>
</dbReference>
<dbReference type="OrthoDB" id="5817083at2759"/>
<gene>
    <name evidence="10" type="ORF">PUNSTDRAFT_122540</name>
</gene>
<dbReference type="SMART" id="SM00744">
    <property type="entry name" value="RINGv"/>
    <property type="match status" value="1"/>
</dbReference>
<comment type="subcellular location">
    <subcellularLocation>
        <location evidence="1">Membrane</location>
        <topology evidence="1">Multi-pass membrane protein</topology>
    </subcellularLocation>
</comment>
<evidence type="ECO:0000259" key="9">
    <source>
        <dbReference type="PROSITE" id="PS51292"/>
    </source>
</evidence>
<organism evidence="10 11">
    <name type="scientific">Punctularia strigosozonata (strain HHB-11173)</name>
    <name type="common">White-rot fungus</name>
    <dbReference type="NCBI Taxonomy" id="741275"/>
    <lineage>
        <taxon>Eukaryota</taxon>
        <taxon>Fungi</taxon>
        <taxon>Dikarya</taxon>
        <taxon>Basidiomycota</taxon>
        <taxon>Agaricomycotina</taxon>
        <taxon>Agaricomycetes</taxon>
        <taxon>Corticiales</taxon>
        <taxon>Punctulariaceae</taxon>
        <taxon>Punctularia</taxon>
    </lineage>
</organism>
<dbReference type="HOGENOM" id="CLU_547413_0_0_1"/>
<evidence type="ECO:0000256" key="1">
    <source>
        <dbReference type="ARBA" id="ARBA00004141"/>
    </source>
</evidence>
<dbReference type="Proteomes" id="UP000054196">
    <property type="component" value="Unassembled WGS sequence"/>
</dbReference>
<evidence type="ECO:0000256" key="6">
    <source>
        <dbReference type="ARBA" id="ARBA00022989"/>
    </source>
</evidence>
<dbReference type="GO" id="GO:0008270">
    <property type="term" value="F:zinc ion binding"/>
    <property type="evidence" value="ECO:0007669"/>
    <property type="project" value="UniProtKB-KW"/>
</dbReference>
<evidence type="ECO:0000256" key="4">
    <source>
        <dbReference type="ARBA" id="ARBA00022771"/>
    </source>
</evidence>
<feature type="domain" description="RING-CH-type" evidence="9">
    <location>
        <begin position="6"/>
        <end position="78"/>
    </location>
</feature>
<keyword evidence="11" id="KW-1185">Reference proteome</keyword>
<feature type="region of interest" description="Disordered" evidence="8">
    <location>
        <begin position="292"/>
        <end position="331"/>
    </location>
</feature>
<evidence type="ECO:0000256" key="7">
    <source>
        <dbReference type="ARBA" id="ARBA00023136"/>
    </source>
</evidence>
<keyword evidence="3" id="KW-0479">Metal-binding</keyword>
<protein>
    <recommendedName>
        <fullName evidence="9">RING-CH-type domain-containing protein</fullName>
    </recommendedName>
</protein>
<accession>R7S5Y8</accession>
<reference evidence="11" key="1">
    <citation type="journal article" date="2012" name="Science">
        <title>The Paleozoic origin of enzymatic lignin decomposition reconstructed from 31 fungal genomes.</title>
        <authorList>
            <person name="Floudas D."/>
            <person name="Binder M."/>
            <person name="Riley R."/>
            <person name="Barry K."/>
            <person name="Blanchette R.A."/>
            <person name="Henrissat B."/>
            <person name="Martinez A.T."/>
            <person name="Otillar R."/>
            <person name="Spatafora J.W."/>
            <person name="Yadav J.S."/>
            <person name="Aerts A."/>
            <person name="Benoit I."/>
            <person name="Boyd A."/>
            <person name="Carlson A."/>
            <person name="Copeland A."/>
            <person name="Coutinho P.M."/>
            <person name="de Vries R.P."/>
            <person name="Ferreira P."/>
            <person name="Findley K."/>
            <person name="Foster B."/>
            <person name="Gaskell J."/>
            <person name="Glotzer D."/>
            <person name="Gorecki P."/>
            <person name="Heitman J."/>
            <person name="Hesse C."/>
            <person name="Hori C."/>
            <person name="Igarashi K."/>
            <person name="Jurgens J.A."/>
            <person name="Kallen N."/>
            <person name="Kersten P."/>
            <person name="Kohler A."/>
            <person name="Kuees U."/>
            <person name="Kumar T.K.A."/>
            <person name="Kuo A."/>
            <person name="LaButti K."/>
            <person name="Larrondo L.F."/>
            <person name="Lindquist E."/>
            <person name="Ling A."/>
            <person name="Lombard V."/>
            <person name="Lucas S."/>
            <person name="Lundell T."/>
            <person name="Martin R."/>
            <person name="McLaughlin D.J."/>
            <person name="Morgenstern I."/>
            <person name="Morin E."/>
            <person name="Murat C."/>
            <person name="Nagy L.G."/>
            <person name="Nolan M."/>
            <person name="Ohm R.A."/>
            <person name="Patyshakuliyeva A."/>
            <person name="Rokas A."/>
            <person name="Ruiz-Duenas F.J."/>
            <person name="Sabat G."/>
            <person name="Salamov A."/>
            <person name="Samejima M."/>
            <person name="Schmutz J."/>
            <person name="Slot J.C."/>
            <person name="St John F."/>
            <person name="Stenlid J."/>
            <person name="Sun H."/>
            <person name="Sun S."/>
            <person name="Syed K."/>
            <person name="Tsang A."/>
            <person name="Wiebenga A."/>
            <person name="Young D."/>
            <person name="Pisabarro A."/>
            <person name="Eastwood D.C."/>
            <person name="Martin F."/>
            <person name="Cullen D."/>
            <person name="Grigoriev I.V."/>
            <person name="Hibbett D.S."/>
        </authorList>
    </citation>
    <scope>NUCLEOTIDE SEQUENCE [LARGE SCALE GENOMIC DNA]</scope>
    <source>
        <strain evidence="11">HHB-11173 SS5</strain>
    </source>
</reference>
<proteinExistence type="predicted"/>
<evidence type="ECO:0000313" key="10">
    <source>
        <dbReference type="EMBL" id="EIN05291.1"/>
    </source>
</evidence>
<dbReference type="PROSITE" id="PS51292">
    <property type="entry name" value="ZF_RING_CH"/>
    <property type="match status" value="1"/>
</dbReference>
<sequence>MPAPTIDDLRVKQCYICSDEETYDHPQTPPRAWVHPCNCTLIAHESCLLEWIKSSQGDKERSKNALKCPQCGATYEMESDNRLSLRILNIVNKTVSNICGGVAIVTVLSTVGGCFYVICTAYGSWAVEQFLGREMYDILLTDDPSNWPWHAFLNLPLIPLSLLISRTPLFDALQVPATPFFLAWPTSSPVVETTQQRFSAHFSASPSSPLPISPSMPSFPGSLFRYPPSPLLMLIFIPVIRKLYNRSLNRLRNWALGTKPSIQRPVRRVVWDFGQMPLPLRIRVVANVAGAEDAPNNNNRQANANDAEQPNANPIPNADNNNVNADENADPNNANALAAERAVDLTHLSLGRTLIETLSLPWIANRAGRALARLAVYFPLLRRILAIRQPRWHGGAVPPPLGAASYPAFWAGMSEARRVWTAVKVGLGLVWGGSAAWAESDPVWWRNAIGLGLYIAAKDCIDLYHLWLTKRELETRRLKTRPFVGIDVGELDLVSREERENRLNSVLL</sequence>
<dbReference type="AlphaFoldDB" id="R7S5Y8"/>
<keyword evidence="7" id="KW-0472">Membrane</keyword>
<dbReference type="OMA" id="DFDLWPP"/>
<dbReference type="InterPro" id="IPR013083">
    <property type="entry name" value="Znf_RING/FYVE/PHD"/>
</dbReference>
<evidence type="ECO:0000256" key="5">
    <source>
        <dbReference type="ARBA" id="ARBA00022833"/>
    </source>
</evidence>
<dbReference type="eggNOG" id="KOG3053">
    <property type="taxonomic scope" value="Eukaryota"/>
</dbReference>
<dbReference type="GeneID" id="18877546"/>